<protein>
    <recommendedName>
        <fullName evidence="2">Saposin B-type domain-containing protein</fullName>
    </recommendedName>
</protein>
<feature type="domain" description="Saposin B-type" evidence="2">
    <location>
        <begin position="1"/>
        <end position="71"/>
    </location>
</feature>
<dbReference type="PROSITE" id="PS50015">
    <property type="entry name" value="SAP_B"/>
    <property type="match status" value="1"/>
</dbReference>
<proteinExistence type="predicted"/>
<dbReference type="AlphaFoldDB" id="A0A8S1EDY9"/>
<dbReference type="SUPFAM" id="SSF47862">
    <property type="entry name" value="Saposin"/>
    <property type="match status" value="1"/>
</dbReference>
<evidence type="ECO:0000313" key="4">
    <source>
        <dbReference type="Proteomes" id="UP000494206"/>
    </source>
</evidence>
<sequence length="71" mass="8007">MLCQMITEPLEHEFSPSGAISAMFKKCNKMGLMEPICEQFVSENVKTIFARFKAGIPADTICQTMRFCEPV</sequence>
<dbReference type="InterPro" id="IPR011001">
    <property type="entry name" value="Saposin-like"/>
</dbReference>
<dbReference type="Gene3D" id="1.10.225.10">
    <property type="entry name" value="Saposin-like"/>
    <property type="match status" value="1"/>
</dbReference>
<dbReference type="InterPro" id="IPR008138">
    <property type="entry name" value="SapB_2"/>
</dbReference>
<keyword evidence="1" id="KW-1015">Disulfide bond</keyword>
<accession>A0A8S1EDY9</accession>
<reference evidence="3 4" key="1">
    <citation type="submission" date="2020-04" db="EMBL/GenBank/DDBJ databases">
        <authorList>
            <person name="Laetsch R D."/>
            <person name="Stevens L."/>
            <person name="Kumar S."/>
            <person name="Blaxter L. M."/>
        </authorList>
    </citation>
    <scope>NUCLEOTIDE SEQUENCE [LARGE SCALE GENOMIC DNA]</scope>
</reference>
<dbReference type="Proteomes" id="UP000494206">
    <property type="component" value="Unassembled WGS sequence"/>
</dbReference>
<evidence type="ECO:0000313" key="3">
    <source>
        <dbReference type="EMBL" id="CAB3401862.1"/>
    </source>
</evidence>
<dbReference type="Pfam" id="PF03489">
    <property type="entry name" value="SapB_2"/>
    <property type="match status" value="1"/>
</dbReference>
<comment type="caution">
    <text evidence="3">The sequence shown here is derived from an EMBL/GenBank/DDBJ whole genome shotgun (WGS) entry which is preliminary data.</text>
</comment>
<evidence type="ECO:0000256" key="1">
    <source>
        <dbReference type="ARBA" id="ARBA00023157"/>
    </source>
</evidence>
<dbReference type="OrthoDB" id="5842335at2759"/>
<evidence type="ECO:0000259" key="2">
    <source>
        <dbReference type="PROSITE" id="PS50015"/>
    </source>
</evidence>
<name>A0A8S1EDY9_9PELO</name>
<keyword evidence="4" id="KW-1185">Reference proteome</keyword>
<dbReference type="InterPro" id="IPR008139">
    <property type="entry name" value="SaposinB_dom"/>
</dbReference>
<gene>
    <name evidence="3" type="ORF">CBOVIS_LOCUS4550</name>
</gene>
<dbReference type="EMBL" id="CADEPM010000003">
    <property type="protein sequence ID" value="CAB3401862.1"/>
    <property type="molecule type" value="Genomic_DNA"/>
</dbReference>
<organism evidence="3 4">
    <name type="scientific">Caenorhabditis bovis</name>
    <dbReference type="NCBI Taxonomy" id="2654633"/>
    <lineage>
        <taxon>Eukaryota</taxon>
        <taxon>Metazoa</taxon>
        <taxon>Ecdysozoa</taxon>
        <taxon>Nematoda</taxon>
        <taxon>Chromadorea</taxon>
        <taxon>Rhabditida</taxon>
        <taxon>Rhabditina</taxon>
        <taxon>Rhabditomorpha</taxon>
        <taxon>Rhabditoidea</taxon>
        <taxon>Rhabditidae</taxon>
        <taxon>Peloderinae</taxon>
        <taxon>Caenorhabditis</taxon>
    </lineage>
</organism>